<organism evidence="7 8">
    <name type="scientific">Pseudovibrio axinellae</name>
    <dbReference type="NCBI Taxonomy" id="989403"/>
    <lineage>
        <taxon>Bacteria</taxon>
        <taxon>Pseudomonadati</taxon>
        <taxon>Pseudomonadota</taxon>
        <taxon>Alphaproteobacteria</taxon>
        <taxon>Hyphomicrobiales</taxon>
        <taxon>Stappiaceae</taxon>
        <taxon>Pseudovibrio</taxon>
    </lineage>
</organism>
<dbReference type="AlphaFoldDB" id="A0A165YFQ7"/>
<evidence type="ECO:0000256" key="3">
    <source>
        <dbReference type="ARBA" id="ARBA00022676"/>
    </source>
</evidence>
<dbReference type="InterPro" id="IPR029044">
    <property type="entry name" value="Nucleotide-diphossugar_trans"/>
</dbReference>
<dbReference type="SUPFAM" id="SSF53448">
    <property type="entry name" value="Nucleotide-diphospho-sugar transferases"/>
    <property type="match status" value="1"/>
</dbReference>
<accession>A0A165YFQ7</accession>
<protein>
    <submittedName>
        <fullName evidence="7">Glycosyl transferase family 2</fullName>
    </submittedName>
</protein>
<dbReference type="RefSeq" id="WP_068005981.1">
    <property type="nucleotide sequence ID" value="NZ_FOFM01000001.1"/>
</dbReference>
<evidence type="ECO:0000256" key="2">
    <source>
        <dbReference type="ARBA" id="ARBA00022475"/>
    </source>
</evidence>
<dbReference type="STRING" id="989403.SAMN05421798_101720"/>
<proteinExistence type="predicted"/>
<gene>
    <name evidence="7" type="ORF">PsAD2_02321</name>
</gene>
<dbReference type="InterPro" id="IPR001173">
    <property type="entry name" value="Glyco_trans_2-like"/>
</dbReference>
<dbReference type="Proteomes" id="UP000076577">
    <property type="component" value="Unassembled WGS sequence"/>
</dbReference>
<dbReference type="GO" id="GO:0005886">
    <property type="term" value="C:plasma membrane"/>
    <property type="evidence" value="ECO:0007669"/>
    <property type="project" value="UniProtKB-SubCell"/>
</dbReference>
<evidence type="ECO:0000256" key="4">
    <source>
        <dbReference type="ARBA" id="ARBA00022679"/>
    </source>
</evidence>
<evidence type="ECO:0000259" key="6">
    <source>
        <dbReference type="Pfam" id="PF00535"/>
    </source>
</evidence>
<dbReference type="Pfam" id="PF00535">
    <property type="entry name" value="Glycos_transf_2"/>
    <property type="match status" value="1"/>
</dbReference>
<sequence>MISALIPAKNNEHQLVHTLSALVSASAEGILREVVIADENSTDGTQIVADACGANFVTSTGPGISTLIAGLEQTTRSDWILVIEPGALLQSGWQNDATAFIERAGPAKSASNLVGMYPSYTQEFGATAQLKQKFENLRHKLIKTSCAHLPMLIQKMHLQSCLRATSNQSRHDQLKQVLRASRIHWLNATVVFQK</sequence>
<evidence type="ECO:0000256" key="5">
    <source>
        <dbReference type="ARBA" id="ARBA00023136"/>
    </source>
</evidence>
<dbReference type="OrthoDB" id="5291101at2"/>
<comment type="caution">
    <text evidence="7">The sequence shown here is derived from an EMBL/GenBank/DDBJ whole genome shotgun (WGS) entry which is preliminary data.</text>
</comment>
<keyword evidence="3" id="KW-0328">Glycosyltransferase</keyword>
<keyword evidence="8" id="KW-1185">Reference proteome</keyword>
<dbReference type="PANTHER" id="PTHR43646:SF2">
    <property type="entry name" value="GLYCOSYLTRANSFERASE 2-LIKE DOMAIN-CONTAINING PROTEIN"/>
    <property type="match status" value="1"/>
</dbReference>
<dbReference type="EMBL" id="LMCB01000017">
    <property type="protein sequence ID" value="KZL18805.1"/>
    <property type="molecule type" value="Genomic_DNA"/>
</dbReference>
<keyword evidence="2" id="KW-1003">Cell membrane</keyword>
<evidence type="ECO:0000256" key="1">
    <source>
        <dbReference type="ARBA" id="ARBA00004236"/>
    </source>
</evidence>
<reference evidence="7 8" key="1">
    <citation type="journal article" date="2016" name="Front. Microbiol.">
        <title>Comparative Genomic Analysis Reveals a Diverse Repertoire of Genes Involved in Prokaryote-Eukaryote Interactions within the Pseudovibrio Genus.</title>
        <authorList>
            <person name="Romano S."/>
            <person name="Fernandez-Guerra A."/>
            <person name="Reen F.J."/>
            <person name="Glockner F.O."/>
            <person name="Crowley S.P."/>
            <person name="O'Sullivan O."/>
            <person name="Cotter P.D."/>
            <person name="Adams C."/>
            <person name="Dobson A.D."/>
            <person name="O'Gara F."/>
        </authorList>
    </citation>
    <scope>NUCLEOTIDE SEQUENCE [LARGE SCALE GENOMIC DNA]</scope>
    <source>
        <strain evidence="7 8">Ad2</strain>
    </source>
</reference>
<dbReference type="PATRIC" id="fig|989403.3.peg.2476"/>
<dbReference type="GO" id="GO:0016757">
    <property type="term" value="F:glycosyltransferase activity"/>
    <property type="evidence" value="ECO:0007669"/>
    <property type="project" value="UniProtKB-KW"/>
</dbReference>
<feature type="domain" description="Glycosyltransferase 2-like" evidence="6">
    <location>
        <begin position="3"/>
        <end position="83"/>
    </location>
</feature>
<dbReference type="Gene3D" id="3.90.550.10">
    <property type="entry name" value="Spore Coat Polysaccharide Biosynthesis Protein SpsA, Chain A"/>
    <property type="match status" value="1"/>
</dbReference>
<keyword evidence="5" id="KW-0472">Membrane</keyword>
<dbReference type="PANTHER" id="PTHR43646">
    <property type="entry name" value="GLYCOSYLTRANSFERASE"/>
    <property type="match status" value="1"/>
</dbReference>
<name>A0A165YFQ7_9HYPH</name>
<keyword evidence="4 7" id="KW-0808">Transferase</keyword>
<comment type="subcellular location">
    <subcellularLocation>
        <location evidence="1">Cell membrane</location>
    </subcellularLocation>
</comment>
<evidence type="ECO:0000313" key="8">
    <source>
        <dbReference type="Proteomes" id="UP000076577"/>
    </source>
</evidence>
<evidence type="ECO:0000313" key="7">
    <source>
        <dbReference type="EMBL" id="KZL18805.1"/>
    </source>
</evidence>